<proteinExistence type="predicted"/>
<reference evidence="2 3" key="1">
    <citation type="submission" date="2019-08" db="EMBL/GenBank/DDBJ databases">
        <title>Genome of Luteibaculum oceani JCM 18817.</title>
        <authorList>
            <person name="Bowman J.P."/>
        </authorList>
    </citation>
    <scope>NUCLEOTIDE SEQUENCE [LARGE SCALE GENOMIC DNA]</scope>
    <source>
        <strain evidence="2 3">JCM 18817</strain>
    </source>
</reference>
<evidence type="ECO:0000256" key="1">
    <source>
        <dbReference type="SAM" id="Phobius"/>
    </source>
</evidence>
<keyword evidence="3" id="KW-1185">Reference proteome</keyword>
<sequence>MNNSILKIGALIFCVAIGLAIYFLPATPKTNQQVNSLDEKVSKAVALVQFGNQPMAGIKLLQEVVAEDPKHLEANYQLGLFSVQSQQWEKGVNRFNTVKEVGGFDKYEDAYYYHALCYASIDSLERAKSILTEGLEVAQDSTLRETLNQFRNTIINL</sequence>
<dbReference type="EMBL" id="VORB01000003">
    <property type="protein sequence ID" value="TXC81808.1"/>
    <property type="molecule type" value="Genomic_DNA"/>
</dbReference>
<evidence type="ECO:0000313" key="2">
    <source>
        <dbReference type="EMBL" id="TXC81808.1"/>
    </source>
</evidence>
<keyword evidence="1" id="KW-1133">Transmembrane helix</keyword>
<dbReference type="Proteomes" id="UP000321168">
    <property type="component" value="Unassembled WGS sequence"/>
</dbReference>
<feature type="transmembrane region" description="Helical" evidence="1">
    <location>
        <begin position="6"/>
        <end position="24"/>
    </location>
</feature>
<gene>
    <name evidence="2" type="ORF">FRX97_04625</name>
</gene>
<name>A0A5C6VF06_9FLAO</name>
<dbReference type="AlphaFoldDB" id="A0A5C6VF06"/>
<keyword evidence="1" id="KW-0812">Transmembrane</keyword>
<dbReference type="OrthoDB" id="1490552at2"/>
<dbReference type="SUPFAM" id="SSF48452">
    <property type="entry name" value="TPR-like"/>
    <property type="match status" value="1"/>
</dbReference>
<dbReference type="RefSeq" id="WP_147013880.1">
    <property type="nucleotide sequence ID" value="NZ_VORB01000003.1"/>
</dbReference>
<dbReference type="Gene3D" id="1.25.40.10">
    <property type="entry name" value="Tetratricopeptide repeat domain"/>
    <property type="match status" value="1"/>
</dbReference>
<comment type="caution">
    <text evidence="2">The sequence shown here is derived from an EMBL/GenBank/DDBJ whole genome shotgun (WGS) entry which is preliminary data.</text>
</comment>
<accession>A0A5C6VF06</accession>
<protein>
    <recommendedName>
        <fullName evidence="4">Tetratricopeptide repeat protein</fullName>
    </recommendedName>
</protein>
<evidence type="ECO:0000313" key="3">
    <source>
        <dbReference type="Proteomes" id="UP000321168"/>
    </source>
</evidence>
<keyword evidence="1" id="KW-0472">Membrane</keyword>
<dbReference type="InterPro" id="IPR011990">
    <property type="entry name" value="TPR-like_helical_dom_sf"/>
</dbReference>
<evidence type="ECO:0008006" key="4">
    <source>
        <dbReference type="Google" id="ProtNLM"/>
    </source>
</evidence>
<organism evidence="2 3">
    <name type="scientific">Luteibaculum oceani</name>
    <dbReference type="NCBI Taxonomy" id="1294296"/>
    <lineage>
        <taxon>Bacteria</taxon>
        <taxon>Pseudomonadati</taxon>
        <taxon>Bacteroidota</taxon>
        <taxon>Flavobacteriia</taxon>
        <taxon>Flavobacteriales</taxon>
        <taxon>Luteibaculaceae</taxon>
        <taxon>Luteibaculum</taxon>
    </lineage>
</organism>